<evidence type="ECO:0000313" key="5">
    <source>
        <dbReference type="EMBL" id="RWR90540.1"/>
    </source>
</evidence>
<dbReference type="InterPro" id="IPR032867">
    <property type="entry name" value="DYW_dom"/>
</dbReference>
<dbReference type="Pfam" id="PF20431">
    <property type="entry name" value="E_motif"/>
    <property type="match status" value="1"/>
</dbReference>
<dbReference type="Pfam" id="PF13041">
    <property type="entry name" value="PPR_2"/>
    <property type="match status" value="1"/>
</dbReference>
<dbReference type="EMBL" id="QPKB01000008">
    <property type="protein sequence ID" value="RWR90540.1"/>
    <property type="molecule type" value="Genomic_DNA"/>
</dbReference>
<evidence type="ECO:0000259" key="4">
    <source>
        <dbReference type="Pfam" id="PF14432"/>
    </source>
</evidence>
<dbReference type="FunFam" id="1.25.40.10:FF:000031">
    <property type="entry name" value="Pentatricopeptide repeat-containing protein mitochondrial"/>
    <property type="match status" value="1"/>
</dbReference>
<proteinExistence type="inferred from homology"/>
<feature type="repeat" description="PPR" evidence="3">
    <location>
        <begin position="111"/>
        <end position="145"/>
    </location>
</feature>
<feature type="domain" description="DYW" evidence="4">
    <location>
        <begin position="303"/>
        <end position="373"/>
    </location>
</feature>
<evidence type="ECO:0000256" key="1">
    <source>
        <dbReference type="ARBA" id="ARBA00022737"/>
    </source>
</evidence>
<dbReference type="InterPro" id="IPR011990">
    <property type="entry name" value="TPR-like_helical_dom_sf"/>
</dbReference>
<dbReference type="Pfam" id="PF14432">
    <property type="entry name" value="DYW_deaminase"/>
    <property type="match status" value="1"/>
</dbReference>
<name>A0A3S4PHG2_9MAGN</name>
<comment type="similarity">
    <text evidence="2">Belongs to the PPR family. PCMP-E subfamily.</text>
</comment>
<dbReference type="NCBIfam" id="TIGR00756">
    <property type="entry name" value="PPR"/>
    <property type="match status" value="1"/>
</dbReference>
<dbReference type="GO" id="GO:0009451">
    <property type="term" value="P:RNA modification"/>
    <property type="evidence" value="ECO:0007669"/>
    <property type="project" value="InterPro"/>
</dbReference>
<dbReference type="Pfam" id="PF01535">
    <property type="entry name" value="PPR"/>
    <property type="match status" value="1"/>
</dbReference>
<reference evidence="5 6" key="1">
    <citation type="journal article" date="2019" name="Nat. Plants">
        <title>Stout camphor tree genome fills gaps in understanding of flowering plant genome evolution.</title>
        <authorList>
            <person name="Chaw S.M."/>
            <person name="Liu Y.C."/>
            <person name="Wu Y.W."/>
            <person name="Wang H.Y."/>
            <person name="Lin C.I."/>
            <person name="Wu C.S."/>
            <person name="Ke H.M."/>
            <person name="Chang L.Y."/>
            <person name="Hsu C.Y."/>
            <person name="Yang H.T."/>
            <person name="Sudianto E."/>
            <person name="Hsu M.H."/>
            <person name="Wu K.P."/>
            <person name="Wang L.N."/>
            <person name="Leebens-Mack J.H."/>
            <person name="Tsai I.J."/>
        </authorList>
    </citation>
    <scope>NUCLEOTIDE SEQUENCE [LARGE SCALE GENOMIC DNA]</scope>
    <source>
        <strain evidence="6">cv. Chaw 1501</strain>
        <tissue evidence="5">Young leaves</tissue>
    </source>
</reference>
<evidence type="ECO:0000256" key="2">
    <source>
        <dbReference type="ARBA" id="ARBA00061659"/>
    </source>
</evidence>
<dbReference type="FunFam" id="1.25.40.10:FF:000280">
    <property type="entry name" value="Pentatricopeptide repeat-containing protein"/>
    <property type="match status" value="1"/>
</dbReference>
<dbReference type="Gene3D" id="1.25.40.10">
    <property type="entry name" value="Tetratricopeptide repeat domain"/>
    <property type="match status" value="2"/>
</dbReference>
<organism evidence="5 6">
    <name type="scientific">Cinnamomum micranthum f. kanehirae</name>
    <dbReference type="NCBI Taxonomy" id="337451"/>
    <lineage>
        <taxon>Eukaryota</taxon>
        <taxon>Viridiplantae</taxon>
        <taxon>Streptophyta</taxon>
        <taxon>Embryophyta</taxon>
        <taxon>Tracheophyta</taxon>
        <taxon>Spermatophyta</taxon>
        <taxon>Magnoliopsida</taxon>
        <taxon>Magnoliidae</taxon>
        <taxon>Laurales</taxon>
        <taxon>Lauraceae</taxon>
        <taxon>Cinnamomum</taxon>
    </lineage>
</organism>
<dbReference type="PROSITE" id="PS51257">
    <property type="entry name" value="PROKAR_LIPOPROTEIN"/>
    <property type="match status" value="1"/>
</dbReference>
<dbReference type="AlphaFoldDB" id="A0A3S4PHG2"/>
<dbReference type="InterPro" id="IPR046848">
    <property type="entry name" value="E_motif"/>
</dbReference>
<keyword evidence="1" id="KW-0677">Repeat</keyword>
<dbReference type="GO" id="GO:0008270">
    <property type="term" value="F:zinc ion binding"/>
    <property type="evidence" value="ECO:0007669"/>
    <property type="project" value="InterPro"/>
</dbReference>
<dbReference type="PROSITE" id="PS51375">
    <property type="entry name" value="PPR"/>
    <property type="match status" value="3"/>
</dbReference>
<dbReference type="PANTHER" id="PTHR47926">
    <property type="entry name" value="PENTATRICOPEPTIDE REPEAT-CONTAINING PROTEIN"/>
    <property type="match status" value="1"/>
</dbReference>
<gene>
    <name evidence="5" type="ORF">CKAN_01963700</name>
</gene>
<sequence length="373" mass="41809">MLREADVKSDWITFTSLLSACADSAALKLVNQIVGQSIKSGFDYDVPVANGIITMYSKCGRIEEAQEIFNLIPVKDFVSWNAMITGYAQNGLGRKAIQIFEDMLKMGTEPDYVTYIAVLSGCSRSGLVSEGQYYFTSMTKDHSIPLRPEHSACMEDLLGRAGYLEQAKMMIDEMPIQPTAAVWGALLGACQIHGNTKLAECAVKHLFELDWKDSGSYVLLANTYANAGKLDDVAEVRKLMRERGIQKNPGCSWIEVDNRIHVFTVDDTSHPQIGDVHRMLDEVLKKIEEIVYMIDASSYRSRSHHSERLAAAFGILSLPIWMPIHIMKNLRICGDCHRVIKLMSLVTARELIVRDTTLFHHFKNGACSCGDYW</sequence>
<evidence type="ECO:0000313" key="6">
    <source>
        <dbReference type="Proteomes" id="UP000283530"/>
    </source>
</evidence>
<feature type="repeat" description="PPR" evidence="3">
    <location>
        <begin position="76"/>
        <end position="110"/>
    </location>
</feature>
<dbReference type="InterPro" id="IPR046960">
    <property type="entry name" value="PPR_At4g14850-like_plant"/>
</dbReference>
<feature type="repeat" description="PPR" evidence="3">
    <location>
        <begin position="213"/>
        <end position="247"/>
    </location>
</feature>
<protein>
    <submittedName>
        <fullName evidence="5">Pentatricopeptide repeat</fullName>
    </submittedName>
</protein>
<dbReference type="InterPro" id="IPR002885">
    <property type="entry name" value="PPR_rpt"/>
</dbReference>
<keyword evidence="6" id="KW-1185">Reference proteome</keyword>
<evidence type="ECO:0000256" key="3">
    <source>
        <dbReference type="PROSITE-ProRule" id="PRU00708"/>
    </source>
</evidence>
<dbReference type="Proteomes" id="UP000283530">
    <property type="component" value="Unassembled WGS sequence"/>
</dbReference>
<accession>A0A3S4PHG2</accession>
<dbReference type="PANTHER" id="PTHR47926:SF370">
    <property type="entry name" value="DYW DOMAIN-CONTAINING PROTEIN"/>
    <property type="match status" value="1"/>
</dbReference>
<dbReference type="GO" id="GO:0003723">
    <property type="term" value="F:RNA binding"/>
    <property type="evidence" value="ECO:0007669"/>
    <property type="project" value="InterPro"/>
</dbReference>
<comment type="caution">
    <text evidence="5">The sequence shown here is derived from an EMBL/GenBank/DDBJ whole genome shotgun (WGS) entry which is preliminary data.</text>
</comment>
<dbReference type="STRING" id="337451.A0A3S4PHG2"/>
<dbReference type="OrthoDB" id="185373at2759"/>